<protein>
    <submittedName>
        <fullName evidence="1">Ester cyclase</fullName>
    </submittedName>
</protein>
<dbReference type="Gene3D" id="3.10.450.50">
    <property type="match status" value="1"/>
</dbReference>
<organism evidence="1 2">
    <name type="scientific">Pseudomonas hefeiensis</name>
    <dbReference type="NCBI Taxonomy" id="2738125"/>
    <lineage>
        <taxon>Bacteria</taxon>
        <taxon>Pseudomonadati</taxon>
        <taxon>Pseudomonadota</taxon>
        <taxon>Gammaproteobacteria</taxon>
        <taxon>Pseudomonadales</taxon>
        <taxon>Pseudomonadaceae</taxon>
        <taxon>Pseudomonas</taxon>
    </lineage>
</organism>
<dbReference type="Proteomes" id="UP001230339">
    <property type="component" value="Chromosome"/>
</dbReference>
<proteinExistence type="predicted"/>
<keyword evidence="2" id="KW-1185">Reference proteome</keyword>
<evidence type="ECO:0000313" key="2">
    <source>
        <dbReference type="Proteomes" id="UP001230339"/>
    </source>
</evidence>
<evidence type="ECO:0000313" key="1">
    <source>
        <dbReference type="EMBL" id="WLH13105.1"/>
    </source>
</evidence>
<dbReference type="Pfam" id="PF07366">
    <property type="entry name" value="SnoaL"/>
    <property type="match status" value="1"/>
</dbReference>
<accession>A0ABY9GCB6</accession>
<dbReference type="PANTHER" id="PTHR38436:SF1">
    <property type="entry name" value="ESTER CYCLASE"/>
    <property type="match status" value="1"/>
</dbReference>
<dbReference type="RefSeq" id="WP_305387436.1">
    <property type="nucleotide sequence ID" value="NZ_CP117426.1"/>
</dbReference>
<dbReference type="InterPro" id="IPR032710">
    <property type="entry name" value="NTF2-like_dom_sf"/>
</dbReference>
<gene>
    <name evidence="1" type="ORF">PSH57_01710</name>
</gene>
<dbReference type="EMBL" id="CP117449">
    <property type="protein sequence ID" value="WLH13105.1"/>
    <property type="molecule type" value="Genomic_DNA"/>
</dbReference>
<sequence>MSIDFAREKMRNTYVNIWIGEVWNKGNVNFVDSIFHPDFEDHRPIPQFPGNVEGHKLMAADWHQAFPDVVFNIEDVIIQGNLLAARYVAEGTHTGVILGIQGTGVPVSLTGIDIFGFENGLVRHWWHEEDFDTFIKPILAADAERKKKI</sequence>
<dbReference type="InterPro" id="IPR009959">
    <property type="entry name" value="Cyclase_SnoaL-like"/>
</dbReference>
<reference evidence="1 2" key="1">
    <citation type="submission" date="2023-02" db="EMBL/GenBank/DDBJ databases">
        <title>Evolution of Hrp T3SS in non-pathogenic Pseudomonas fluorescens.</title>
        <authorList>
            <person name="Liao K."/>
            <person name="Wei H."/>
            <person name="Gu Y."/>
        </authorList>
    </citation>
    <scope>NUCLEOTIDE SEQUENCE [LARGE SCALE GENOMIC DNA]</scope>
    <source>
        <strain evidence="1 2">FP205</strain>
    </source>
</reference>
<name>A0ABY9GCB6_9PSED</name>
<dbReference type="PANTHER" id="PTHR38436">
    <property type="entry name" value="POLYKETIDE CYCLASE SNOAL-LIKE DOMAIN"/>
    <property type="match status" value="1"/>
</dbReference>
<dbReference type="SUPFAM" id="SSF54427">
    <property type="entry name" value="NTF2-like"/>
    <property type="match status" value="1"/>
</dbReference>